<comment type="caution">
    <text evidence="1">The sequence shown here is derived from an EMBL/GenBank/DDBJ whole genome shotgun (WGS) entry which is preliminary data.</text>
</comment>
<proteinExistence type="predicted"/>
<organism evidence="1 2">
    <name type="scientific">Chaetomium tenue</name>
    <dbReference type="NCBI Taxonomy" id="1854479"/>
    <lineage>
        <taxon>Eukaryota</taxon>
        <taxon>Fungi</taxon>
        <taxon>Dikarya</taxon>
        <taxon>Ascomycota</taxon>
        <taxon>Pezizomycotina</taxon>
        <taxon>Sordariomycetes</taxon>
        <taxon>Sordariomycetidae</taxon>
        <taxon>Sordariales</taxon>
        <taxon>Chaetomiaceae</taxon>
        <taxon>Chaetomium</taxon>
    </lineage>
</organism>
<keyword evidence="2" id="KW-1185">Reference proteome</keyword>
<dbReference type="EMBL" id="JAGIZQ010000003">
    <property type="protein sequence ID" value="KAH6636953.1"/>
    <property type="molecule type" value="Genomic_DNA"/>
</dbReference>
<dbReference type="Proteomes" id="UP000724584">
    <property type="component" value="Unassembled WGS sequence"/>
</dbReference>
<accession>A0ACB7PHX7</accession>
<sequence>MVGKRKTSDAKTWSELSKKSWGNSVRVANQRRHLKRSERAIAPRYQDALHDIAFDRRKDSDGSSNLSVDQADGALTSFWQHPPVRRANEDLGPHPQHRSLLDRATPPAADMAESSMSVSKRASRWKVLAATLILAGRIIGGFAASSASRPTN</sequence>
<reference evidence="1 2" key="1">
    <citation type="journal article" date="2021" name="Nat. Commun.">
        <title>Genetic determinants of endophytism in the Arabidopsis root mycobiome.</title>
        <authorList>
            <person name="Mesny F."/>
            <person name="Miyauchi S."/>
            <person name="Thiergart T."/>
            <person name="Pickel B."/>
            <person name="Atanasova L."/>
            <person name="Karlsson M."/>
            <person name="Huettel B."/>
            <person name="Barry K.W."/>
            <person name="Haridas S."/>
            <person name="Chen C."/>
            <person name="Bauer D."/>
            <person name="Andreopoulos W."/>
            <person name="Pangilinan J."/>
            <person name="LaButti K."/>
            <person name="Riley R."/>
            <person name="Lipzen A."/>
            <person name="Clum A."/>
            <person name="Drula E."/>
            <person name="Henrissat B."/>
            <person name="Kohler A."/>
            <person name="Grigoriev I.V."/>
            <person name="Martin F.M."/>
            <person name="Hacquard S."/>
        </authorList>
    </citation>
    <scope>NUCLEOTIDE SEQUENCE [LARGE SCALE GENOMIC DNA]</scope>
    <source>
        <strain evidence="1 2">MPI-SDFR-AT-0079</strain>
    </source>
</reference>
<evidence type="ECO:0000313" key="2">
    <source>
        <dbReference type="Proteomes" id="UP000724584"/>
    </source>
</evidence>
<gene>
    <name evidence="1" type="ORF">F5144DRAFT_201942</name>
</gene>
<evidence type="ECO:0000313" key="1">
    <source>
        <dbReference type="EMBL" id="KAH6636953.1"/>
    </source>
</evidence>
<protein>
    <submittedName>
        <fullName evidence="1">Uncharacterized protein</fullName>
    </submittedName>
</protein>
<name>A0ACB7PHX7_9PEZI</name>